<accession>A0A0A8YS75</accession>
<reference evidence="1" key="1">
    <citation type="submission" date="2014-09" db="EMBL/GenBank/DDBJ databases">
        <authorList>
            <person name="Magalhaes I.L.F."/>
            <person name="Oliveira U."/>
            <person name="Santos F.R."/>
            <person name="Vidigal T.H.D.A."/>
            <person name="Brescovit A.D."/>
            <person name="Santos A.J."/>
        </authorList>
    </citation>
    <scope>NUCLEOTIDE SEQUENCE</scope>
    <source>
        <tissue evidence="1">Shoot tissue taken approximately 20 cm above the soil surface</tissue>
    </source>
</reference>
<evidence type="ECO:0000313" key="1">
    <source>
        <dbReference type="EMBL" id="JAD29779.1"/>
    </source>
</evidence>
<proteinExistence type="predicted"/>
<name>A0A0A8YS75_ARUDO</name>
<sequence>MLFFYVIGVNMMAVALGGK</sequence>
<reference evidence="1" key="2">
    <citation type="journal article" date="2015" name="Data Brief">
        <title>Shoot transcriptome of the giant reed, Arundo donax.</title>
        <authorList>
            <person name="Barrero R.A."/>
            <person name="Guerrero F.D."/>
            <person name="Moolhuijzen P."/>
            <person name="Goolsby J.A."/>
            <person name="Tidwell J."/>
            <person name="Bellgard S.E."/>
            <person name="Bellgard M.I."/>
        </authorList>
    </citation>
    <scope>NUCLEOTIDE SEQUENCE</scope>
    <source>
        <tissue evidence="1">Shoot tissue taken approximately 20 cm above the soil surface</tissue>
    </source>
</reference>
<dbReference type="EMBL" id="GBRH01268116">
    <property type="protein sequence ID" value="JAD29779.1"/>
    <property type="molecule type" value="Transcribed_RNA"/>
</dbReference>
<protein>
    <submittedName>
        <fullName evidence="1">Uncharacterized protein</fullName>
    </submittedName>
</protein>
<dbReference type="AlphaFoldDB" id="A0A0A8YS75"/>
<organism evidence="1">
    <name type="scientific">Arundo donax</name>
    <name type="common">Giant reed</name>
    <name type="synonym">Donax arundinaceus</name>
    <dbReference type="NCBI Taxonomy" id="35708"/>
    <lineage>
        <taxon>Eukaryota</taxon>
        <taxon>Viridiplantae</taxon>
        <taxon>Streptophyta</taxon>
        <taxon>Embryophyta</taxon>
        <taxon>Tracheophyta</taxon>
        <taxon>Spermatophyta</taxon>
        <taxon>Magnoliopsida</taxon>
        <taxon>Liliopsida</taxon>
        <taxon>Poales</taxon>
        <taxon>Poaceae</taxon>
        <taxon>PACMAD clade</taxon>
        <taxon>Arundinoideae</taxon>
        <taxon>Arundineae</taxon>
        <taxon>Arundo</taxon>
    </lineage>
</organism>